<evidence type="ECO:0000313" key="2">
    <source>
        <dbReference type="Proteomes" id="UP000464624"/>
    </source>
</evidence>
<protein>
    <submittedName>
        <fullName evidence="1">Uncharacterized protein</fullName>
    </submittedName>
</protein>
<name>A0AAD1GW13_MYCXE</name>
<dbReference type="EMBL" id="AP022314">
    <property type="protein sequence ID" value="BBU20307.1"/>
    <property type="molecule type" value="Genomic_DNA"/>
</dbReference>
<reference evidence="1 2" key="1">
    <citation type="submission" date="2019-12" db="EMBL/GenBank/DDBJ databases">
        <title>Complete genome sequence of Mycolicibacterium xenopi str. JCM15661T.</title>
        <authorList>
            <person name="Yoshida M."/>
            <person name="Fukano H."/>
            <person name="Asakura T."/>
            <person name="Hoshino Y."/>
        </authorList>
    </citation>
    <scope>NUCLEOTIDE SEQUENCE [LARGE SCALE GENOMIC DNA]</scope>
    <source>
        <strain evidence="1 2">JCM 15661T</strain>
    </source>
</reference>
<dbReference type="Proteomes" id="UP000464624">
    <property type="component" value="Chromosome"/>
</dbReference>
<organism evidence="1 2">
    <name type="scientific">Mycobacterium xenopi</name>
    <dbReference type="NCBI Taxonomy" id="1789"/>
    <lineage>
        <taxon>Bacteria</taxon>
        <taxon>Bacillati</taxon>
        <taxon>Actinomycetota</taxon>
        <taxon>Actinomycetes</taxon>
        <taxon>Mycobacteriales</taxon>
        <taxon>Mycobacteriaceae</taxon>
        <taxon>Mycobacterium</taxon>
    </lineage>
</organism>
<gene>
    <name evidence="1" type="ORF">MYXE_00960</name>
</gene>
<dbReference type="KEGG" id="mxe:MYXE_00960"/>
<proteinExistence type="predicted"/>
<sequence length="37" mass="3900">MPLVHKQLPGFDVTYSGKRDLPSLRADVSSISTGGAV</sequence>
<evidence type="ECO:0000313" key="1">
    <source>
        <dbReference type="EMBL" id="BBU20307.1"/>
    </source>
</evidence>
<accession>A0AAD1GW13</accession>
<dbReference type="AlphaFoldDB" id="A0AAD1GW13"/>